<keyword evidence="2" id="KW-1133">Transmembrane helix</keyword>
<reference evidence="3 4" key="1">
    <citation type="submission" date="2016-07" db="EMBL/GenBank/DDBJ databases">
        <title>Pervasive Adenine N6-methylation of Active Genes in Fungi.</title>
        <authorList>
            <consortium name="DOE Joint Genome Institute"/>
            <person name="Mondo S.J."/>
            <person name="Dannebaum R.O."/>
            <person name="Kuo R.C."/>
            <person name="Labutti K."/>
            <person name="Haridas S."/>
            <person name="Kuo A."/>
            <person name="Salamov A."/>
            <person name="Ahrendt S.R."/>
            <person name="Lipzen A."/>
            <person name="Sullivan W."/>
            <person name="Andreopoulos W.B."/>
            <person name="Clum A."/>
            <person name="Lindquist E."/>
            <person name="Daum C."/>
            <person name="Ramamoorthy G.K."/>
            <person name="Gryganskyi A."/>
            <person name="Culley D."/>
            <person name="Magnuson J.K."/>
            <person name="James T.Y."/>
            <person name="O'Malley M.A."/>
            <person name="Stajich J.E."/>
            <person name="Spatafora J.W."/>
            <person name="Visel A."/>
            <person name="Grigoriev I.V."/>
        </authorList>
    </citation>
    <scope>NUCLEOTIDE SEQUENCE [LARGE SCALE GENOMIC DNA]</scope>
    <source>
        <strain evidence="3 4">CBS 115471</strain>
    </source>
</reference>
<evidence type="ECO:0000256" key="1">
    <source>
        <dbReference type="SAM" id="MobiDB-lite"/>
    </source>
</evidence>
<dbReference type="InterPro" id="IPR018750">
    <property type="entry name" value="DUF2306_membrane"/>
</dbReference>
<dbReference type="STRING" id="1231657.A0A1Y2A278"/>
<evidence type="ECO:0000313" key="3">
    <source>
        <dbReference type="EMBL" id="ORY16407.1"/>
    </source>
</evidence>
<feature type="transmembrane region" description="Helical" evidence="2">
    <location>
        <begin position="187"/>
        <end position="211"/>
    </location>
</feature>
<dbReference type="AlphaFoldDB" id="A0A1Y2A278"/>
<dbReference type="OrthoDB" id="193478at2759"/>
<accession>A0A1Y2A278</accession>
<keyword evidence="4" id="KW-1185">Reference proteome</keyword>
<protein>
    <submittedName>
        <fullName evidence="3">Uncharacterized protein</fullName>
    </submittedName>
</protein>
<dbReference type="Proteomes" id="UP000193144">
    <property type="component" value="Unassembled WGS sequence"/>
</dbReference>
<keyword evidence="2" id="KW-0812">Transmembrane</keyword>
<feature type="transmembrane region" description="Helical" evidence="2">
    <location>
        <begin position="91"/>
        <end position="113"/>
    </location>
</feature>
<feature type="compositionally biased region" description="Low complexity" evidence="1">
    <location>
        <begin position="1"/>
        <end position="14"/>
    </location>
</feature>
<organism evidence="3 4">
    <name type="scientific">Clohesyomyces aquaticus</name>
    <dbReference type="NCBI Taxonomy" id="1231657"/>
    <lineage>
        <taxon>Eukaryota</taxon>
        <taxon>Fungi</taxon>
        <taxon>Dikarya</taxon>
        <taxon>Ascomycota</taxon>
        <taxon>Pezizomycotina</taxon>
        <taxon>Dothideomycetes</taxon>
        <taxon>Pleosporomycetidae</taxon>
        <taxon>Pleosporales</taxon>
        <taxon>Lindgomycetaceae</taxon>
        <taxon>Clohesyomyces</taxon>
    </lineage>
</organism>
<feature type="transmembrane region" description="Helical" evidence="2">
    <location>
        <begin position="37"/>
        <end position="56"/>
    </location>
</feature>
<feature type="transmembrane region" description="Helical" evidence="2">
    <location>
        <begin position="155"/>
        <end position="175"/>
    </location>
</feature>
<feature type="region of interest" description="Disordered" evidence="1">
    <location>
        <begin position="1"/>
        <end position="23"/>
    </location>
</feature>
<dbReference type="Pfam" id="PF10067">
    <property type="entry name" value="DUF2306"/>
    <property type="match status" value="1"/>
</dbReference>
<keyword evidence="2" id="KW-0472">Membrane</keyword>
<name>A0A1Y2A278_9PLEO</name>
<evidence type="ECO:0000313" key="4">
    <source>
        <dbReference type="Proteomes" id="UP000193144"/>
    </source>
</evidence>
<feature type="transmembrane region" description="Helical" evidence="2">
    <location>
        <begin position="275"/>
        <end position="300"/>
    </location>
</feature>
<comment type="caution">
    <text evidence="3">The sequence shown here is derived from an EMBL/GenBank/DDBJ whole genome shotgun (WGS) entry which is preliminary data.</text>
</comment>
<feature type="transmembrane region" description="Helical" evidence="2">
    <location>
        <begin position="125"/>
        <end position="143"/>
    </location>
</feature>
<sequence length="347" mass="38683">MLSSRNSSSSSTSKPSPPPSKPSMLHRIRNAIGFNRSYNLALWFIFSGALFGFTLARFSYLNFRGIFCPKKSSGGNECYYYLNFPRYHVGIILHLATILPACLLVLFQFTPVIRQKFLLFHRINGYTVLLLFALSTAGALMIARHTFGGGLDTQSAVGFLALLTVGSFIISIINIKRLQIEQHRAWMLRGWFYAGCIITTRIIMIIAAMTISSPPDGGAYYTARPCDQLLFIHKTQNETLTYYPTCESYFNGSNSNHEAIVRATMNSTKASEITAALGVSFGMALWLALAIHAVGVEIYLHITPKEAERLRNVSFARQMEAGMKNSWNGGLAVQRLGDAETWVPREH</sequence>
<gene>
    <name evidence="3" type="ORF">BCR34DRAFT_637899</name>
</gene>
<dbReference type="EMBL" id="MCFA01000018">
    <property type="protein sequence ID" value="ORY16407.1"/>
    <property type="molecule type" value="Genomic_DNA"/>
</dbReference>
<evidence type="ECO:0000256" key="2">
    <source>
        <dbReference type="SAM" id="Phobius"/>
    </source>
</evidence>
<proteinExistence type="predicted"/>